<dbReference type="Proteomes" id="UP000001307">
    <property type="component" value="Unassembled WGS sequence"/>
</dbReference>
<evidence type="ECO:0000313" key="3">
    <source>
        <dbReference type="Proteomes" id="UP000001307"/>
    </source>
</evidence>
<organism evidence="2">
    <name type="scientific">Oikopleura dioica</name>
    <name type="common">Tunicate</name>
    <dbReference type="NCBI Taxonomy" id="34765"/>
    <lineage>
        <taxon>Eukaryota</taxon>
        <taxon>Metazoa</taxon>
        <taxon>Chordata</taxon>
        <taxon>Tunicata</taxon>
        <taxon>Appendicularia</taxon>
        <taxon>Copelata</taxon>
        <taxon>Oikopleuridae</taxon>
        <taxon>Oikopleura</taxon>
    </lineage>
</organism>
<dbReference type="GO" id="GO:0005634">
    <property type="term" value="C:nucleus"/>
    <property type="evidence" value="ECO:0007669"/>
    <property type="project" value="TreeGrafter"/>
</dbReference>
<dbReference type="Gene3D" id="1.10.1070.11">
    <property type="entry name" value="Phosphatidylinositol 3-/4-kinase, catalytic domain"/>
    <property type="match status" value="1"/>
</dbReference>
<dbReference type="InterPro" id="IPR011009">
    <property type="entry name" value="Kinase-like_dom_sf"/>
</dbReference>
<dbReference type="InterPro" id="IPR000403">
    <property type="entry name" value="PI3/4_kinase_cat_dom"/>
</dbReference>
<dbReference type="InParanoid" id="E4X0V3"/>
<dbReference type="PROSITE" id="PS50290">
    <property type="entry name" value="PI3_4_KINASE_3"/>
    <property type="match status" value="1"/>
</dbReference>
<dbReference type="Pfam" id="PF00454">
    <property type="entry name" value="PI3_PI4_kinase"/>
    <property type="match status" value="1"/>
</dbReference>
<accession>E4X0V3</accession>
<evidence type="ECO:0000313" key="2">
    <source>
        <dbReference type="EMBL" id="CBY22988.1"/>
    </source>
</evidence>
<feature type="domain" description="PI3K/PI4K catalytic" evidence="1">
    <location>
        <begin position="40"/>
        <end position="347"/>
    </location>
</feature>
<proteinExistence type="predicted"/>
<dbReference type="OrthoDB" id="381190at2759"/>
<dbReference type="GO" id="GO:0004674">
    <property type="term" value="F:protein serine/threonine kinase activity"/>
    <property type="evidence" value="ECO:0007669"/>
    <property type="project" value="TreeGrafter"/>
</dbReference>
<reference evidence="2" key="1">
    <citation type="journal article" date="2010" name="Science">
        <title>Plasticity of animal genome architecture unmasked by rapid evolution of a pelagic tunicate.</title>
        <authorList>
            <person name="Denoeud F."/>
            <person name="Henriet S."/>
            <person name="Mungpakdee S."/>
            <person name="Aury J.M."/>
            <person name="Da Silva C."/>
            <person name="Brinkmann H."/>
            <person name="Mikhaleva J."/>
            <person name="Olsen L.C."/>
            <person name="Jubin C."/>
            <person name="Canestro C."/>
            <person name="Bouquet J.M."/>
            <person name="Danks G."/>
            <person name="Poulain J."/>
            <person name="Campsteijn C."/>
            <person name="Adamski M."/>
            <person name="Cross I."/>
            <person name="Yadetie F."/>
            <person name="Muffato M."/>
            <person name="Louis A."/>
            <person name="Butcher S."/>
            <person name="Tsagkogeorga G."/>
            <person name="Konrad A."/>
            <person name="Singh S."/>
            <person name="Jensen M.F."/>
            <person name="Cong E.H."/>
            <person name="Eikeseth-Otteraa H."/>
            <person name="Noel B."/>
            <person name="Anthouard V."/>
            <person name="Porcel B.M."/>
            <person name="Kachouri-Lafond R."/>
            <person name="Nishino A."/>
            <person name="Ugolini M."/>
            <person name="Chourrout P."/>
            <person name="Nishida H."/>
            <person name="Aasland R."/>
            <person name="Huzurbazar S."/>
            <person name="Westhof E."/>
            <person name="Delsuc F."/>
            <person name="Lehrach H."/>
            <person name="Reinhardt R."/>
            <person name="Weissenbach J."/>
            <person name="Roy S.W."/>
            <person name="Artiguenave F."/>
            <person name="Postlethwait J.H."/>
            <person name="Manak J.R."/>
            <person name="Thompson E.M."/>
            <person name="Jaillon O."/>
            <person name="Du Pasquier L."/>
            <person name="Boudinot P."/>
            <person name="Liberles D.A."/>
            <person name="Volff J.N."/>
            <person name="Philippe H."/>
            <person name="Lenhard B."/>
            <person name="Roest Crollius H."/>
            <person name="Wincker P."/>
            <person name="Chourrout D."/>
        </authorList>
    </citation>
    <scope>NUCLEOTIDE SEQUENCE [LARGE SCALE GENOMIC DNA]</scope>
</reference>
<dbReference type="SMART" id="SM00146">
    <property type="entry name" value="PI3Kc"/>
    <property type="match status" value="1"/>
</dbReference>
<sequence length="389" mass="45468">MPFFYIFKDDDKNVDNKSYEKPDTSWKKPWHPDHVSIVSILDEVLELSSQQRPKRLNFLGSDGHSYSFLLKKGDDLNLDSRIGETFELFDYLLQREKESRDANMTIRSYNVMPIGHKKGIIEWVDDLWAFKKCLQPYFERKGHHMQHLQWTPPSEDEPERMKSFNDIKKKAGPPVFHQWFIENFPTAGEWYEARSTYQKSLAVTSIVGSIIGLGDRHCENVQICQKTAEVVHIDLNMIFLKGRTLKVPEIVPFRLTRNIIDGLGPAECDGLFRKSALITIRMAKNKGKLLRTVFSLVLRDPTCKWDKIRSKMNVRSQEESPIVLQKQSNMLKEDRQAAQDLTDLLKRVHCFDKDTKKRYTPSSYFDLLVKAARSDENLHKMYRGWAPHM</sequence>
<dbReference type="Gene3D" id="3.30.1010.10">
    <property type="entry name" value="Phosphatidylinositol 3-kinase Catalytic Subunit, Chain A, domain 4"/>
    <property type="match status" value="1"/>
</dbReference>
<keyword evidence="3" id="KW-1185">Reference proteome</keyword>
<name>E4X0V3_OIKDI</name>
<dbReference type="InterPro" id="IPR036940">
    <property type="entry name" value="PI3/4_kinase_cat_sf"/>
</dbReference>
<dbReference type="SUPFAM" id="SSF56112">
    <property type="entry name" value="Protein kinase-like (PK-like)"/>
    <property type="match status" value="1"/>
</dbReference>
<gene>
    <name evidence="2" type="ORF">GSOID_T00014911001</name>
</gene>
<evidence type="ECO:0000259" key="1">
    <source>
        <dbReference type="PROSITE" id="PS50290"/>
    </source>
</evidence>
<dbReference type="InterPro" id="IPR050517">
    <property type="entry name" value="DDR_Repair_Kinase"/>
</dbReference>
<dbReference type="EMBL" id="FN653020">
    <property type="protein sequence ID" value="CBY22988.1"/>
    <property type="molecule type" value="Genomic_DNA"/>
</dbReference>
<dbReference type="PANTHER" id="PTHR11139">
    <property type="entry name" value="ATAXIA TELANGIECTASIA MUTATED ATM -RELATED"/>
    <property type="match status" value="1"/>
</dbReference>
<dbReference type="CDD" id="cd05164">
    <property type="entry name" value="PIKKc"/>
    <property type="match status" value="1"/>
</dbReference>
<protein>
    <recommendedName>
        <fullName evidence="1">PI3K/PI4K catalytic domain-containing protein</fullName>
    </recommendedName>
</protein>
<dbReference type="AlphaFoldDB" id="E4X0V3"/>